<evidence type="ECO:0000313" key="2">
    <source>
        <dbReference type="Proteomes" id="UP000005856"/>
    </source>
</evidence>
<dbReference type="EMBL" id="ABCP01000035">
    <property type="protein sequence ID" value="EDM46565.1"/>
    <property type="molecule type" value="Genomic_DNA"/>
</dbReference>
<comment type="caution">
    <text evidence="1">The sequence shown here is derived from an EMBL/GenBank/DDBJ whole genome shotgun (WGS) entry which is preliminary data.</text>
</comment>
<sequence length="44" mass="4816">MPEKAKRVGIAVTYKAAIMGVGKMALINNNPREIHRAFTVSIFA</sequence>
<gene>
    <name evidence="1" type="ORF">MDG893_12228</name>
</gene>
<dbReference type="AlphaFoldDB" id="A6F3S6"/>
<protein>
    <submittedName>
        <fullName evidence="1">Uncharacterized protein</fullName>
    </submittedName>
</protein>
<proteinExistence type="predicted"/>
<keyword evidence="2" id="KW-1185">Reference proteome</keyword>
<name>A6F3S6_9GAMM</name>
<dbReference type="Proteomes" id="UP000005856">
    <property type="component" value="Unassembled WGS sequence"/>
</dbReference>
<organism evidence="1 2">
    <name type="scientific">Marinobacter algicola DG893</name>
    <dbReference type="NCBI Taxonomy" id="443152"/>
    <lineage>
        <taxon>Bacteria</taxon>
        <taxon>Pseudomonadati</taxon>
        <taxon>Pseudomonadota</taxon>
        <taxon>Gammaproteobacteria</taxon>
        <taxon>Pseudomonadales</taxon>
        <taxon>Marinobacteraceae</taxon>
        <taxon>Marinobacter</taxon>
    </lineage>
</organism>
<reference evidence="1 2" key="1">
    <citation type="submission" date="2007-06" db="EMBL/GenBank/DDBJ databases">
        <authorList>
            <person name="Green D."/>
            <person name="Ferriera S."/>
            <person name="Johnson J."/>
            <person name="Kravitz S."/>
            <person name="Beeson K."/>
            <person name="Sutton G."/>
            <person name="Rogers Y.-H."/>
            <person name="Friedman R."/>
            <person name="Frazier M."/>
            <person name="Venter J.C."/>
        </authorList>
    </citation>
    <scope>NUCLEOTIDE SEQUENCE [LARGE SCALE GENOMIC DNA]</scope>
    <source>
        <strain evidence="1 2">DG893</strain>
    </source>
</reference>
<evidence type="ECO:0000313" key="1">
    <source>
        <dbReference type="EMBL" id="EDM46565.1"/>
    </source>
</evidence>
<accession>A6F3S6</accession>
<dbReference type="STRING" id="443152.MDG893_12228"/>